<evidence type="ECO:0000256" key="3">
    <source>
        <dbReference type="ARBA" id="ARBA00022475"/>
    </source>
</evidence>
<dbReference type="PANTHER" id="PTHR30353">
    <property type="entry name" value="INNER MEMBRANE PROTEIN DEDA-RELATED"/>
    <property type="match status" value="1"/>
</dbReference>
<feature type="transmembrane region" description="Helical" evidence="7">
    <location>
        <begin position="90"/>
        <end position="112"/>
    </location>
</feature>
<feature type="domain" description="VTT" evidence="9">
    <location>
        <begin position="61"/>
        <end position="194"/>
    </location>
</feature>
<comment type="similarity">
    <text evidence="2 7">Belongs to the DedA family.</text>
</comment>
<evidence type="ECO:0000256" key="7">
    <source>
        <dbReference type="RuleBase" id="RU367016"/>
    </source>
</evidence>
<feature type="compositionally biased region" description="Basic and acidic residues" evidence="8">
    <location>
        <begin position="241"/>
        <end position="253"/>
    </location>
</feature>
<reference evidence="10 11" key="1">
    <citation type="submission" date="2024-07" db="EMBL/GenBank/DDBJ databases">
        <authorList>
            <person name="Lee S."/>
            <person name="Kang M."/>
        </authorList>
    </citation>
    <scope>NUCLEOTIDE SEQUENCE [LARGE SCALE GENOMIC DNA]</scope>
    <source>
        <strain evidence="10 11">DS6</strain>
    </source>
</reference>
<name>A0ABV3SW66_9ACTN</name>
<evidence type="ECO:0000313" key="11">
    <source>
        <dbReference type="Proteomes" id="UP001556631"/>
    </source>
</evidence>
<dbReference type="InterPro" id="IPR032818">
    <property type="entry name" value="DedA-like"/>
</dbReference>
<keyword evidence="5 7" id="KW-1133">Transmembrane helix</keyword>
<dbReference type="EMBL" id="JBFPJR010000008">
    <property type="protein sequence ID" value="MEX0427171.1"/>
    <property type="molecule type" value="Genomic_DNA"/>
</dbReference>
<evidence type="ECO:0000313" key="10">
    <source>
        <dbReference type="EMBL" id="MEX0427171.1"/>
    </source>
</evidence>
<dbReference type="PANTHER" id="PTHR30353:SF0">
    <property type="entry name" value="TRANSMEMBRANE PROTEIN"/>
    <property type="match status" value="1"/>
</dbReference>
<gene>
    <name evidence="10" type="ORF">AB3X52_06020</name>
</gene>
<keyword evidence="11" id="KW-1185">Reference proteome</keyword>
<feature type="transmembrane region" description="Helical" evidence="7">
    <location>
        <begin position="209"/>
        <end position="227"/>
    </location>
</feature>
<accession>A0ABV3SW66</accession>
<evidence type="ECO:0000256" key="2">
    <source>
        <dbReference type="ARBA" id="ARBA00010792"/>
    </source>
</evidence>
<comment type="caution">
    <text evidence="10">The sequence shown here is derived from an EMBL/GenBank/DDBJ whole genome shotgun (WGS) entry which is preliminary data.</text>
</comment>
<protein>
    <submittedName>
        <fullName evidence="10">DedA family protein</fullName>
    </submittedName>
</protein>
<feature type="region of interest" description="Disordered" evidence="8">
    <location>
        <begin position="233"/>
        <end position="253"/>
    </location>
</feature>
<proteinExistence type="inferred from homology"/>
<keyword evidence="6 7" id="KW-0472">Membrane</keyword>
<keyword evidence="4 7" id="KW-0812">Transmembrane</keyword>
<evidence type="ECO:0000256" key="6">
    <source>
        <dbReference type="ARBA" id="ARBA00023136"/>
    </source>
</evidence>
<dbReference type="Pfam" id="PF09335">
    <property type="entry name" value="VTT_dom"/>
    <property type="match status" value="1"/>
</dbReference>
<evidence type="ECO:0000259" key="9">
    <source>
        <dbReference type="Pfam" id="PF09335"/>
    </source>
</evidence>
<dbReference type="Proteomes" id="UP001556631">
    <property type="component" value="Unassembled WGS sequence"/>
</dbReference>
<evidence type="ECO:0000256" key="5">
    <source>
        <dbReference type="ARBA" id="ARBA00022989"/>
    </source>
</evidence>
<sequence length="253" mass="28292">MSDYCFVVHDLLVQLPTMSIGLHDFTQWLSPDFLLHKFGAALFWLGILVLFVECGLFFPFLPGDTLLFAMGLFIAEGKVDIIPGGHHADLSFALVVYIAAAFAGNVVGYLIGDRIGPRIYHRDGKIIKRKYLDQTSAFFDKHGHTALVIGRFVPFVRTYITLVAGVTRMRRHTFFVWSAVGAVGWVVSITLIGYILGRTFPSLGKYIDLVTYGLLGVTVVVLIIEWIRKRHEEDPGLPSSYRDEEARAGDRPS</sequence>
<evidence type="ECO:0000256" key="8">
    <source>
        <dbReference type="SAM" id="MobiDB-lite"/>
    </source>
</evidence>
<feature type="transmembrane region" description="Helical" evidence="7">
    <location>
        <begin position="38"/>
        <end position="61"/>
    </location>
</feature>
<organism evidence="10 11">
    <name type="scientific">Nocardioides eburneus</name>
    <dbReference type="NCBI Taxonomy" id="3231482"/>
    <lineage>
        <taxon>Bacteria</taxon>
        <taxon>Bacillati</taxon>
        <taxon>Actinomycetota</taxon>
        <taxon>Actinomycetes</taxon>
        <taxon>Propionibacteriales</taxon>
        <taxon>Nocardioidaceae</taxon>
        <taxon>Nocardioides</taxon>
    </lineage>
</organism>
<feature type="transmembrane region" description="Helical" evidence="7">
    <location>
        <begin position="174"/>
        <end position="197"/>
    </location>
</feature>
<evidence type="ECO:0000256" key="1">
    <source>
        <dbReference type="ARBA" id="ARBA00004651"/>
    </source>
</evidence>
<comment type="subcellular location">
    <subcellularLocation>
        <location evidence="1 7">Cell membrane</location>
        <topology evidence="1 7">Multi-pass membrane protein</topology>
    </subcellularLocation>
</comment>
<keyword evidence="3 7" id="KW-1003">Cell membrane</keyword>
<dbReference type="InterPro" id="IPR032816">
    <property type="entry name" value="VTT_dom"/>
</dbReference>
<dbReference type="RefSeq" id="WP_367992298.1">
    <property type="nucleotide sequence ID" value="NZ_JBFPJR010000008.1"/>
</dbReference>
<evidence type="ECO:0000256" key="4">
    <source>
        <dbReference type="ARBA" id="ARBA00022692"/>
    </source>
</evidence>